<dbReference type="AlphaFoldDB" id="J9D1K7"/>
<dbReference type="EMBL" id="AMCI01001152">
    <property type="protein sequence ID" value="EJX06461.1"/>
    <property type="molecule type" value="Genomic_DNA"/>
</dbReference>
<sequence>MARKFTTAACTAFSLGVIPNTASESSTVSTFLPFISKTSNFAIVLSSLLLHAVGDANHRTLRTGDCTFDSDQVVFCVNLDNSQVLNGNTLSTHVTGQLLALEYTAGAGNSTHGASMTGVRTGTVRLTHHMVVPTLNATCIALTFAGTDYIDAIASCKDVSLQNVTNVHSADVFQPELTQGALGSYVSLVKVALGGLIDVVCGDFAVTQLHSLIAVALDGFFLHDSAGAGLDDGHRYNLAVFIEQLSHAQLFADDTFLHVLFLLIGYWLTSLTRRDANMTSPLNCLRFDFVCFSSALLTKQLGARGLPYKGSRGVELKNYSLISTSTPAGSCRLVRASTVLLDGFRMSIRRLWVRLSNCSRLSLYL</sequence>
<reference evidence="1" key="1">
    <citation type="journal article" date="2012" name="PLoS ONE">
        <title>Gene sets for utilization of primary and secondary nutrition supplies in the distal gut of endangered iberian lynx.</title>
        <authorList>
            <person name="Alcaide M."/>
            <person name="Messina E."/>
            <person name="Richter M."/>
            <person name="Bargiela R."/>
            <person name="Peplies J."/>
            <person name="Huws S.A."/>
            <person name="Newbold C.J."/>
            <person name="Golyshin P.N."/>
            <person name="Simon M.A."/>
            <person name="Lopez G."/>
            <person name="Yakimov M.M."/>
            <person name="Ferrer M."/>
        </authorList>
    </citation>
    <scope>NUCLEOTIDE SEQUENCE</scope>
</reference>
<protein>
    <submittedName>
        <fullName evidence="1">Uncharacterized protein</fullName>
    </submittedName>
</protein>
<gene>
    <name evidence="1" type="ORF">EVA_05430</name>
</gene>
<comment type="caution">
    <text evidence="1">The sequence shown here is derived from an EMBL/GenBank/DDBJ whole genome shotgun (WGS) entry which is preliminary data.</text>
</comment>
<proteinExistence type="predicted"/>
<dbReference type="AntiFam" id="ANF00089">
    <property type="entry name" value="Shadow ORF (opposite rplC)"/>
</dbReference>
<organism evidence="1">
    <name type="scientific">gut metagenome</name>
    <dbReference type="NCBI Taxonomy" id="749906"/>
    <lineage>
        <taxon>unclassified sequences</taxon>
        <taxon>metagenomes</taxon>
        <taxon>organismal metagenomes</taxon>
    </lineage>
</organism>
<evidence type="ECO:0000313" key="1">
    <source>
        <dbReference type="EMBL" id="EJX06461.1"/>
    </source>
</evidence>
<name>J9D1K7_9ZZZZ</name>
<accession>J9D1K7</accession>